<keyword evidence="8" id="KW-1185">Reference proteome</keyword>
<dbReference type="RefSeq" id="WP_335735382.1">
    <property type="nucleotide sequence ID" value="NZ_JALAAR010000004.1"/>
</dbReference>
<evidence type="ECO:0000256" key="5">
    <source>
        <dbReference type="SAM" id="SignalP"/>
    </source>
</evidence>
<evidence type="ECO:0000256" key="3">
    <source>
        <dbReference type="ARBA" id="ARBA00022825"/>
    </source>
</evidence>
<organism evidence="7 8">
    <name type="scientific">Rheinheimera muenzenbergensis</name>
    <dbReference type="NCBI Taxonomy" id="1193628"/>
    <lineage>
        <taxon>Bacteria</taxon>
        <taxon>Pseudomonadati</taxon>
        <taxon>Pseudomonadota</taxon>
        <taxon>Gammaproteobacteria</taxon>
        <taxon>Chromatiales</taxon>
        <taxon>Chromatiaceae</taxon>
        <taxon>Rheinheimera</taxon>
    </lineage>
</organism>
<sequence>MHVKKTLLCSCLLTAFSSLATDNLTGGDPLTPYQWHLHNSGQQGLGATAGKAGADLNLLTTDLLGIKGAGVTVTVIDSGVELTHPDLVNNIAPGSLNLLTGGTEPVDNSGHGTAVAGIIAAGADNNLGGRGVAPEASIVGFNYLDAQSMSGWLQSHGLPVNGAASSRVYNQSYSSKPAMFADSDGELSLSLQLKEQVMRNVSLSSNNGLGALFVKSAGNAFKYYDTFIGDSEFRVLPFEQQQRFNNAGLPFHNANLSADNSSFWNLVVSAYNSNGRLASYSSVGANVLLTAPGGEAAGQQAGIITTDLSGCENGFNSTFSNTDQALQVSGLDASCEATAAMYGTSAAAAAVSGAAALVMSANPQLDARTVKHILATTARKIDANHSGIDLSFTDNSGNQLSYNAIPGWQQNAAGYNFHYFYGLGTVDVDAAVAMALQTTASLPALQIAGWHSNNTALTIPDASVAGVQDSMQLTDNLTIEAVQLKFSVTHQRMRDLAIELISPAGTRSVLLSPRTGVLNVTGDTVHNAVLLSQHFYGEPAAGEWQIRVLDTDSGNSQTLVYNKDTGLLSMNDTNNSTDGILQSWSLRVYGH</sequence>
<dbReference type="EMBL" id="JALAAR010000004">
    <property type="protein sequence ID" value="MEH8016970.1"/>
    <property type="molecule type" value="Genomic_DNA"/>
</dbReference>
<feature type="active site" description="Charge relay system" evidence="4">
    <location>
        <position position="345"/>
    </location>
</feature>
<dbReference type="Gene3D" id="3.40.50.200">
    <property type="entry name" value="Peptidase S8/S53 domain"/>
    <property type="match status" value="1"/>
</dbReference>
<dbReference type="PANTHER" id="PTHR42884">
    <property type="entry name" value="PROPROTEIN CONVERTASE SUBTILISIN/KEXIN-RELATED"/>
    <property type="match status" value="1"/>
</dbReference>
<feature type="active site" description="Charge relay system" evidence="4">
    <location>
        <position position="111"/>
    </location>
</feature>
<comment type="similarity">
    <text evidence="4">Belongs to the peptidase S8 family.</text>
</comment>
<evidence type="ECO:0000256" key="1">
    <source>
        <dbReference type="ARBA" id="ARBA00022670"/>
    </source>
</evidence>
<dbReference type="InterPro" id="IPR036852">
    <property type="entry name" value="Peptidase_S8/S53_dom_sf"/>
</dbReference>
<feature type="signal peptide" evidence="5">
    <location>
        <begin position="1"/>
        <end position="20"/>
    </location>
</feature>
<dbReference type="Pfam" id="PF00082">
    <property type="entry name" value="Peptidase_S8"/>
    <property type="match status" value="1"/>
</dbReference>
<dbReference type="InterPro" id="IPR008979">
    <property type="entry name" value="Galactose-bd-like_sf"/>
</dbReference>
<dbReference type="PROSITE" id="PS51829">
    <property type="entry name" value="P_HOMO_B"/>
    <property type="match status" value="1"/>
</dbReference>
<dbReference type="PRINTS" id="PR00723">
    <property type="entry name" value="SUBTILISIN"/>
</dbReference>
<keyword evidence="3 4" id="KW-0720">Serine protease</keyword>
<evidence type="ECO:0000256" key="2">
    <source>
        <dbReference type="ARBA" id="ARBA00022801"/>
    </source>
</evidence>
<comment type="caution">
    <text evidence="7">The sequence shown here is derived from an EMBL/GenBank/DDBJ whole genome shotgun (WGS) entry which is preliminary data.</text>
</comment>
<proteinExistence type="inferred from homology"/>
<dbReference type="InterPro" id="IPR000209">
    <property type="entry name" value="Peptidase_S8/S53_dom"/>
</dbReference>
<keyword evidence="2 4" id="KW-0378">Hydrolase</keyword>
<dbReference type="SUPFAM" id="SSF52743">
    <property type="entry name" value="Subtilisin-like"/>
    <property type="match status" value="1"/>
</dbReference>
<feature type="domain" description="P/Homo B" evidence="6">
    <location>
        <begin position="441"/>
        <end position="591"/>
    </location>
</feature>
<keyword evidence="5" id="KW-0732">Signal</keyword>
<dbReference type="InterPro" id="IPR023827">
    <property type="entry name" value="Peptidase_S8_Asp-AS"/>
</dbReference>
<evidence type="ECO:0000313" key="8">
    <source>
        <dbReference type="Proteomes" id="UP001375382"/>
    </source>
</evidence>
<dbReference type="PROSITE" id="PS00136">
    <property type="entry name" value="SUBTILASE_ASP"/>
    <property type="match status" value="1"/>
</dbReference>
<protein>
    <submittedName>
        <fullName evidence="7">S8 family serine peptidase</fullName>
    </submittedName>
</protein>
<dbReference type="Proteomes" id="UP001375382">
    <property type="component" value="Unassembled WGS sequence"/>
</dbReference>
<dbReference type="PROSITE" id="PS51892">
    <property type="entry name" value="SUBTILASE"/>
    <property type="match status" value="1"/>
</dbReference>
<dbReference type="Pfam" id="PF01483">
    <property type="entry name" value="P_proprotein"/>
    <property type="match status" value="1"/>
</dbReference>
<feature type="chain" id="PRO_5047299518" evidence="5">
    <location>
        <begin position="21"/>
        <end position="591"/>
    </location>
</feature>
<feature type="active site" description="Charge relay system" evidence="4">
    <location>
        <position position="77"/>
    </location>
</feature>
<dbReference type="InterPro" id="IPR015500">
    <property type="entry name" value="Peptidase_S8_subtilisin-rel"/>
</dbReference>
<dbReference type="InterPro" id="IPR002884">
    <property type="entry name" value="P_dom"/>
</dbReference>
<keyword evidence="1 4" id="KW-0645">Protease</keyword>
<evidence type="ECO:0000256" key="4">
    <source>
        <dbReference type="PROSITE-ProRule" id="PRU01240"/>
    </source>
</evidence>
<evidence type="ECO:0000259" key="6">
    <source>
        <dbReference type="PROSITE" id="PS51829"/>
    </source>
</evidence>
<dbReference type="InterPro" id="IPR022398">
    <property type="entry name" value="Peptidase_S8_His-AS"/>
</dbReference>
<accession>A0ABU8C5M1</accession>
<evidence type="ECO:0000313" key="7">
    <source>
        <dbReference type="EMBL" id="MEH8016970.1"/>
    </source>
</evidence>
<gene>
    <name evidence="7" type="ORF">MN202_06995</name>
</gene>
<dbReference type="PANTHER" id="PTHR42884:SF14">
    <property type="entry name" value="NEUROENDOCRINE CONVERTASE 1"/>
    <property type="match status" value="1"/>
</dbReference>
<name>A0ABU8C5M1_9GAMM</name>
<dbReference type="Gene3D" id="2.60.120.260">
    <property type="entry name" value="Galactose-binding domain-like"/>
    <property type="match status" value="1"/>
</dbReference>
<reference evidence="7 8" key="1">
    <citation type="journal article" date="2023" name="Ecotoxicol. Environ. Saf.">
        <title>Mercury remediation potential of mercury-resistant strain Rheinheimera metallidurans sp. nov. isolated from a municipal waste dumping site.</title>
        <authorList>
            <person name="Yadav V."/>
            <person name="Manjhi A."/>
            <person name="Vadakedath N."/>
        </authorList>
    </citation>
    <scope>NUCLEOTIDE SEQUENCE [LARGE SCALE GENOMIC DNA]</scope>
    <source>
        <strain evidence="7 8">E-49</strain>
    </source>
</reference>
<dbReference type="PROSITE" id="PS00137">
    <property type="entry name" value="SUBTILASE_HIS"/>
    <property type="match status" value="1"/>
</dbReference>
<dbReference type="SUPFAM" id="SSF49785">
    <property type="entry name" value="Galactose-binding domain-like"/>
    <property type="match status" value="1"/>
</dbReference>